<accession>X0H7T6</accession>
<dbReference type="Proteomes" id="UP000030676">
    <property type="component" value="Unassembled WGS sequence"/>
</dbReference>
<protein>
    <recommendedName>
        <fullName evidence="1">Heterokaryon incompatibility domain-containing protein</fullName>
    </recommendedName>
</protein>
<dbReference type="InterPro" id="IPR010730">
    <property type="entry name" value="HET"/>
</dbReference>
<reference evidence="2" key="1">
    <citation type="submission" date="2011-11" db="EMBL/GenBank/DDBJ databases">
        <title>The Genome Sequence of Fusarium oxysporum PHW808.</title>
        <authorList>
            <consortium name="The Broad Institute Genome Sequencing Platform"/>
            <person name="Ma L.-J."/>
            <person name="Gale L.R."/>
            <person name="Schwartz D.C."/>
            <person name="Zhou S."/>
            <person name="Corby-Kistler H."/>
            <person name="Young S.K."/>
            <person name="Zeng Q."/>
            <person name="Gargeya S."/>
            <person name="Fitzgerald M."/>
            <person name="Haas B."/>
            <person name="Abouelleil A."/>
            <person name="Alvarado L."/>
            <person name="Arachchi H.M."/>
            <person name="Berlin A."/>
            <person name="Brown A."/>
            <person name="Chapman S.B."/>
            <person name="Chen Z."/>
            <person name="Dunbar C."/>
            <person name="Freedman E."/>
            <person name="Gearin G."/>
            <person name="Goldberg J."/>
            <person name="Griggs A."/>
            <person name="Gujja S."/>
            <person name="Heiman D."/>
            <person name="Howarth C."/>
            <person name="Larson L."/>
            <person name="Lui A."/>
            <person name="MacDonald P.J.P."/>
            <person name="Montmayeur A."/>
            <person name="Murphy C."/>
            <person name="Neiman D."/>
            <person name="Pearson M."/>
            <person name="Priest M."/>
            <person name="Roberts A."/>
            <person name="Saif S."/>
            <person name="Shea T."/>
            <person name="Shenoy N."/>
            <person name="Sisk P."/>
            <person name="Stolte C."/>
            <person name="Sykes S."/>
            <person name="Wortman J."/>
            <person name="Nusbaum C."/>
            <person name="Birren B."/>
        </authorList>
    </citation>
    <scope>NUCLEOTIDE SEQUENCE [LARGE SCALE GENOMIC DNA]</scope>
    <source>
        <strain evidence="2">54008</strain>
    </source>
</reference>
<dbReference type="EMBL" id="JH658943">
    <property type="protein sequence ID" value="EXL68021.1"/>
    <property type="molecule type" value="Genomic_DNA"/>
</dbReference>
<dbReference type="HOGENOM" id="CLU_004184_7_4_1"/>
<dbReference type="Pfam" id="PF06985">
    <property type="entry name" value="HET"/>
    <property type="match status" value="1"/>
</dbReference>
<feature type="domain" description="Heterokaryon incompatibility" evidence="1">
    <location>
        <begin position="64"/>
        <end position="215"/>
    </location>
</feature>
<proteinExistence type="predicted"/>
<dbReference type="AlphaFoldDB" id="X0H7T6"/>
<evidence type="ECO:0000259" key="1">
    <source>
        <dbReference type="Pfam" id="PF06985"/>
    </source>
</evidence>
<dbReference type="PANTHER" id="PTHR24148:SF64">
    <property type="entry name" value="HETEROKARYON INCOMPATIBILITY DOMAIN-CONTAINING PROTEIN"/>
    <property type="match status" value="1"/>
</dbReference>
<sequence length="571" mass="64860">MRHLRHLEWLYRLGYTFQGNLSQYIYPPLRTRDAIRLVELLPGGHDKPLQCRLDVANLADTPKYEALSYCWGDHVQTREINLNEKPFSVTTNLHSALSKLRYADRTRKLWIDALCINQRDYAERNQQLLLMKSIYQRARRVVAWIGEETESVHLAKNLLHHLRCLHQDSADFTHSDPNPTYLKSLGLPDYASPSWSHLRYFFRRPWFLRVWIIQEVVNASQLQVICGSNPIDWEDIVGAARCITESPMFATTDIAKICQHVVFIDENKTRVQEGNISRLDLQQLLHGSRRCDASDLRDKVYGLYPLIADQSRLPAPDYTKSVEGIYRETAVHIINTTGTLDILSCAGAARHPRMRSFDIPSWVQMRSSKLPSWVPDWHAHDRSPPMTTFFPTTAVPQNFSLASDTNHLVLDGYIEDEIASISDTIQPVQDTVKAGNIDSILRDWSSAQIVLEPTGEPLYIRDIFTHGTEVGNRGGLRATKPRLAPRTDITMKLLNGRRIFRSRRGFMGVISSYAAPGDKIAFLDGASLLYAIRPAGLGQYQLIGECILGRVDGQGQLESVEATCRTKISLV</sequence>
<organism evidence="2">
    <name type="scientific">Fusarium oxysporum f. sp. conglutinans race 2 54008</name>
    <dbReference type="NCBI Taxonomy" id="1089457"/>
    <lineage>
        <taxon>Eukaryota</taxon>
        <taxon>Fungi</taxon>
        <taxon>Dikarya</taxon>
        <taxon>Ascomycota</taxon>
        <taxon>Pezizomycotina</taxon>
        <taxon>Sordariomycetes</taxon>
        <taxon>Hypocreomycetidae</taxon>
        <taxon>Hypocreales</taxon>
        <taxon>Nectriaceae</taxon>
        <taxon>Fusarium</taxon>
        <taxon>Fusarium oxysporum species complex</taxon>
    </lineage>
</organism>
<dbReference type="OrthoDB" id="3548654at2759"/>
<dbReference type="InterPro" id="IPR052895">
    <property type="entry name" value="HetReg/Transcr_Mod"/>
</dbReference>
<evidence type="ECO:0000313" key="2">
    <source>
        <dbReference type="EMBL" id="EXL68021.1"/>
    </source>
</evidence>
<dbReference type="PANTHER" id="PTHR24148">
    <property type="entry name" value="ANKYRIN REPEAT DOMAIN-CONTAINING PROTEIN 39 HOMOLOG-RELATED"/>
    <property type="match status" value="1"/>
</dbReference>
<gene>
    <name evidence="2" type="ORF">FOPG_15889</name>
</gene>
<dbReference type="Pfam" id="PF26639">
    <property type="entry name" value="Het-6_barrel"/>
    <property type="match status" value="1"/>
</dbReference>
<name>X0H7T6_FUSOX</name>
<reference evidence="2" key="2">
    <citation type="submission" date="2012-05" db="EMBL/GenBank/DDBJ databases">
        <title>The Genome Annotation of Fusarium oxysporum PHW808.</title>
        <authorList>
            <consortium name="The Broad Institute Genomics Platform"/>
            <person name="Ma L.-J."/>
            <person name="Corby-Kistler H."/>
            <person name="Broz K."/>
            <person name="Gale L.R."/>
            <person name="Jonkers W."/>
            <person name="O'Donnell K."/>
            <person name="Ploetz R."/>
            <person name="Steinberg C."/>
            <person name="Schwartz D.C."/>
            <person name="VanEtten H."/>
            <person name="Zhou S."/>
            <person name="Young S.K."/>
            <person name="Zeng Q."/>
            <person name="Gargeya S."/>
            <person name="Fitzgerald M."/>
            <person name="Abouelleil A."/>
            <person name="Alvarado L."/>
            <person name="Chapman S.B."/>
            <person name="Gainer-Dewar J."/>
            <person name="Goldberg J."/>
            <person name="Griggs A."/>
            <person name="Gujja S."/>
            <person name="Hansen M."/>
            <person name="Howarth C."/>
            <person name="Imamovic A."/>
            <person name="Ireland A."/>
            <person name="Larimer J."/>
            <person name="McCowan C."/>
            <person name="Murphy C."/>
            <person name="Pearson M."/>
            <person name="Poon T.W."/>
            <person name="Priest M."/>
            <person name="Roberts A."/>
            <person name="Saif S."/>
            <person name="Shea T."/>
            <person name="Sykes S."/>
            <person name="Wortman J."/>
            <person name="Nusbaum C."/>
            <person name="Birren B."/>
        </authorList>
    </citation>
    <scope>NUCLEOTIDE SEQUENCE</scope>
    <source>
        <strain evidence="2">54008</strain>
    </source>
</reference>